<feature type="domain" description="DUF4314" evidence="1">
    <location>
        <begin position="13"/>
        <end position="75"/>
    </location>
</feature>
<dbReference type="RefSeq" id="WP_055238634.1">
    <property type="nucleotide sequence ID" value="NZ_CYXM01000018.1"/>
</dbReference>
<dbReference type="AlphaFoldDB" id="A0A173VIA7"/>
<gene>
    <name evidence="2" type="ORF">ERS852580_03046</name>
</gene>
<name>A0A173VIA7_9FIRM</name>
<dbReference type="Proteomes" id="UP000095673">
    <property type="component" value="Unassembled WGS sequence"/>
</dbReference>
<protein>
    <recommendedName>
        <fullName evidence="1">DUF4314 domain-containing protein</fullName>
    </recommendedName>
</protein>
<evidence type="ECO:0000313" key="2">
    <source>
        <dbReference type="EMBL" id="CUN26386.1"/>
    </source>
</evidence>
<organism evidence="2 3">
    <name type="scientific">Agathobacter rectalis</name>
    <dbReference type="NCBI Taxonomy" id="39491"/>
    <lineage>
        <taxon>Bacteria</taxon>
        <taxon>Bacillati</taxon>
        <taxon>Bacillota</taxon>
        <taxon>Clostridia</taxon>
        <taxon>Lachnospirales</taxon>
        <taxon>Lachnospiraceae</taxon>
        <taxon>Agathobacter</taxon>
    </lineage>
</organism>
<evidence type="ECO:0000259" key="1">
    <source>
        <dbReference type="Pfam" id="PF14192"/>
    </source>
</evidence>
<sequence length="76" mass="8396">MSHPIDKKAVYTARYPKGTIIELVEPLEDPYAPKPVGSRFKVDCVDDALQLQGGWLPPQSGSIAVIIEKDKFKIVS</sequence>
<dbReference type="EMBL" id="CYXM01000018">
    <property type="protein sequence ID" value="CUN26386.1"/>
    <property type="molecule type" value="Genomic_DNA"/>
</dbReference>
<dbReference type="OrthoDB" id="9813511at2"/>
<proteinExistence type="predicted"/>
<accession>A0A173VIA7</accession>
<evidence type="ECO:0000313" key="3">
    <source>
        <dbReference type="Proteomes" id="UP000095673"/>
    </source>
</evidence>
<dbReference type="Pfam" id="PF14192">
    <property type="entry name" value="DUF4314"/>
    <property type="match status" value="1"/>
</dbReference>
<reference evidence="2 3" key="1">
    <citation type="submission" date="2015-09" db="EMBL/GenBank/DDBJ databases">
        <authorList>
            <consortium name="Pathogen Informatics"/>
        </authorList>
    </citation>
    <scope>NUCLEOTIDE SEQUENCE [LARGE SCALE GENOMIC DNA]</scope>
    <source>
        <strain evidence="2 3">2789STDY5834968</strain>
    </source>
</reference>
<dbReference type="InterPro" id="IPR025463">
    <property type="entry name" value="DUF4314"/>
</dbReference>